<dbReference type="InterPro" id="IPR036390">
    <property type="entry name" value="WH_DNA-bd_sf"/>
</dbReference>
<feature type="region of interest" description="Disordered" evidence="1">
    <location>
        <begin position="126"/>
        <end position="175"/>
    </location>
</feature>
<protein>
    <submittedName>
        <fullName evidence="2">Helix-turn-helix domain-containing protein</fullName>
    </submittedName>
</protein>
<organism evidence="2 3">
    <name type="scientific">Streptomyces violaceus</name>
    <name type="common">Streptomyces venezuelae</name>
    <dbReference type="NCBI Taxonomy" id="1936"/>
    <lineage>
        <taxon>Bacteria</taxon>
        <taxon>Bacillati</taxon>
        <taxon>Actinomycetota</taxon>
        <taxon>Actinomycetes</taxon>
        <taxon>Kitasatosporales</taxon>
        <taxon>Streptomycetaceae</taxon>
        <taxon>Streptomyces</taxon>
    </lineage>
</organism>
<feature type="compositionally biased region" description="Basic residues" evidence="1">
    <location>
        <begin position="21"/>
        <end position="30"/>
    </location>
</feature>
<feature type="compositionally biased region" description="Basic and acidic residues" evidence="1">
    <location>
        <begin position="279"/>
        <end position="292"/>
    </location>
</feature>
<keyword evidence="3" id="KW-1185">Reference proteome</keyword>
<gene>
    <name evidence="2" type="ORF">RI060_20445</name>
</gene>
<dbReference type="SUPFAM" id="SSF46785">
    <property type="entry name" value="Winged helix' DNA-binding domain"/>
    <property type="match status" value="1"/>
</dbReference>
<sequence length="313" mass="33886">MDTQNTSVRPHPQSRNSGKNHPSRHARAKGHPGGVTHDNTRHTTRFTVIGNHLTQHPDLSLLAIGLACHIQSLPTGAPIGIKTLAARFPEGTTRIAAALNELETHGYLRRTRERTPTGRIVTRTVSCNQPGRRDATSETSEAPKPPARRAATAPQQKPPRRRALPAVPKPSYSSPTLLQTATDVLAGLRRTDPRLLLSATDTEHLAPGVVAWLERDLTPTAVRHALTSDLPNEPLHRPAALLAHRLTAQLPPPPPFHAPAPTSTPVATRHPLRNCDGCDRGFRSPEPGRCRDCQAAQEHVPPPAEARPVGQHG</sequence>
<dbReference type="EMBL" id="CP134213">
    <property type="protein sequence ID" value="WND19575.1"/>
    <property type="molecule type" value="Genomic_DNA"/>
</dbReference>
<proteinExistence type="predicted"/>
<feature type="region of interest" description="Disordered" evidence="1">
    <location>
        <begin position="279"/>
        <end position="313"/>
    </location>
</feature>
<evidence type="ECO:0000256" key="1">
    <source>
        <dbReference type="SAM" id="MobiDB-lite"/>
    </source>
</evidence>
<evidence type="ECO:0000313" key="3">
    <source>
        <dbReference type="Proteomes" id="UP001249394"/>
    </source>
</evidence>
<accession>A0ABY9UCP0</accession>
<evidence type="ECO:0000313" key="2">
    <source>
        <dbReference type="EMBL" id="WND19575.1"/>
    </source>
</evidence>
<feature type="compositionally biased region" description="Polar residues" evidence="1">
    <location>
        <begin position="1"/>
        <end position="20"/>
    </location>
</feature>
<feature type="region of interest" description="Disordered" evidence="1">
    <location>
        <begin position="1"/>
        <end position="40"/>
    </location>
</feature>
<reference evidence="2 3" key="1">
    <citation type="submission" date="2023-09" db="EMBL/GenBank/DDBJ databases">
        <title>The genome sequence of Streptomyces anthocyanicus.</title>
        <authorList>
            <person name="Mo P."/>
        </authorList>
    </citation>
    <scope>NUCLEOTIDE SEQUENCE [LARGE SCALE GENOMIC DNA]</scope>
    <source>
        <strain evidence="2 3">JCM 4387</strain>
    </source>
</reference>
<name>A0ABY9UCP0_STRVL</name>
<dbReference type="Proteomes" id="UP001249394">
    <property type="component" value="Chromosome"/>
</dbReference>